<gene>
    <name evidence="3" type="ORF">LTRI10_LOCUS8737</name>
</gene>
<dbReference type="Pfam" id="PF07727">
    <property type="entry name" value="RVT_2"/>
    <property type="match status" value="1"/>
</dbReference>
<evidence type="ECO:0000313" key="3">
    <source>
        <dbReference type="EMBL" id="CAL1361359.1"/>
    </source>
</evidence>
<dbReference type="InterPro" id="IPR043502">
    <property type="entry name" value="DNA/RNA_pol_sf"/>
</dbReference>
<feature type="domain" description="Reverse transcriptase Ty1/copia-type" evidence="2">
    <location>
        <begin position="52"/>
        <end position="257"/>
    </location>
</feature>
<feature type="signal peptide" evidence="1">
    <location>
        <begin position="1"/>
        <end position="26"/>
    </location>
</feature>
<dbReference type="PANTHER" id="PTHR43383">
    <property type="entry name" value="NODULIN 6"/>
    <property type="match status" value="1"/>
</dbReference>
<dbReference type="SUPFAM" id="SSF56672">
    <property type="entry name" value="DNA/RNA polymerases"/>
    <property type="match status" value="1"/>
</dbReference>
<feature type="chain" id="PRO_5043516892" description="Reverse transcriptase Ty1/copia-type domain-containing protein" evidence="1">
    <location>
        <begin position="27"/>
        <end position="258"/>
    </location>
</feature>
<sequence>MGSSSPNGSYCFSGLLVCFLLTTTGTYFCERGTALSRMVRSLTAENQALHANETWDLVPRLPHYNVLGNRWVYRVKREPDGSIARFKTRLVAKGFHQRPGIDFGDTYSPVVKPVTVRKVLTLALSHQWSIAHFDVNNAFLQGPLEDEVYMLQPPGFKDPNRPNHVCPLKRAIYGLRQTPRAWYKALSSFLLDFGFTKTISDSSLFVYKQDDALLYFLVYVDDLLLTGNNDQLLASFREALSHRFSLKSLGDVSYFFGY</sequence>
<dbReference type="AlphaFoldDB" id="A0AAV2CXV9"/>
<protein>
    <recommendedName>
        <fullName evidence="2">Reverse transcriptase Ty1/copia-type domain-containing protein</fullName>
    </recommendedName>
</protein>
<dbReference type="InterPro" id="IPR013103">
    <property type="entry name" value="RVT_2"/>
</dbReference>
<keyword evidence="4" id="KW-1185">Reference proteome</keyword>
<organism evidence="3 4">
    <name type="scientific">Linum trigynum</name>
    <dbReference type="NCBI Taxonomy" id="586398"/>
    <lineage>
        <taxon>Eukaryota</taxon>
        <taxon>Viridiplantae</taxon>
        <taxon>Streptophyta</taxon>
        <taxon>Embryophyta</taxon>
        <taxon>Tracheophyta</taxon>
        <taxon>Spermatophyta</taxon>
        <taxon>Magnoliopsida</taxon>
        <taxon>eudicotyledons</taxon>
        <taxon>Gunneridae</taxon>
        <taxon>Pentapetalae</taxon>
        <taxon>rosids</taxon>
        <taxon>fabids</taxon>
        <taxon>Malpighiales</taxon>
        <taxon>Linaceae</taxon>
        <taxon>Linum</taxon>
    </lineage>
</organism>
<dbReference type="Proteomes" id="UP001497516">
    <property type="component" value="Chromosome 10"/>
</dbReference>
<evidence type="ECO:0000256" key="1">
    <source>
        <dbReference type="SAM" id="SignalP"/>
    </source>
</evidence>
<dbReference type="PANTHER" id="PTHR43383:SF2">
    <property type="entry name" value="AMIDOHYDROLASE 2 FAMILY PROTEIN"/>
    <property type="match status" value="1"/>
</dbReference>
<accession>A0AAV2CXV9</accession>
<proteinExistence type="predicted"/>
<evidence type="ECO:0000313" key="4">
    <source>
        <dbReference type="Proteomes" id="UP001497516"/>
    </source>
</evidence>
<name>A0AAV2CXV9_9ROSI</name>
<dbReference type="EMBL" id="OZ034814">
    <property type="protein sequence ID" value="CAL1361359.1"/>
    <property type="molecule type" value="Genomic_DNA"/>
</dbReference>
<reference evidence="3 4" key="1">
    <citation type="submission" date="2024-04" db="EMBL/GenBank/DDBJ databases">
        <authorList>
            <person name="Fracassetti M."/>
        </authorList>
    </citation>
    <scope>NUCLEOTIDE SEQUENCE [LARGE SCALE GENOMIC DNA]</scope>
</reference>
<evidence type="ECO:0000259" key="2">
    <source>
        <dbReference type="Pfam" id="PF07727"/>
    </source>
</evidence>
<keyword evidence="1" id="KW-0732">Signal</keyword>